<dbReference type="CDD" id="cd08023">
    <property type="entry name" value="GH16_laminarinase_like"/>
    <property type="match status" value="1"/>
</dbReference>
<dbReference type="GO" id="GO:0004553">
    <property type="term" value="F:hydrolase activity, hydrolyzing O-glycosyl compounds"/>
    <property type="evidence" value="ECO:0007669"/>
    <property type="project" value="InterPro"/>
</dbReference>
<keyword evidence="5" id="KW-1185">Reference proteome</keyword>
<comment type="caution">
    <text evidence="4">The sequence shown here is derived from an EMBL/GenBank/DDBJ whole genome shotgun (WGS) entry which is preliminary data.</text>
</comment>
<reference evidence="4 5" key="1">
    <citation type="submission" date="2017-10" db="EMBL/GenBank/DDBJ databases">
        <title>Massilia psychrophilum sp. nov., a novel purple-pigmented bacterium isolated from Tianshan glacier, Xinjiang Municipality, China.</title>
        <authorList>
            <person name="Wang H."/>
        </authorList>
    </citation>
    <scope>NUCLEOTIDE SEQUENCE [LARGE SCALE GENOMIC DNA]</scope>
    <source>
        <strain evidence="4 5">JCM 30074</strain>
    </source>
</reference>
<dbReference type="EMBL" id="PDOC01000013">
    <property type="protein sequence ID" value="PIL43553.1"/>
    <property type="molecule type" value="Genomic_DNA"/>
</dbReference>
<protein>
    <submittedName>
        <fullName evidence="4">Glycoside hydrolase</fullName>
    </submittedName>
</protein>
<proteinExistence type="inferred from homology"/>
<evidence type="ECO:0000256" key="2">
    <source>
        <dbReference type="SAM" id="SignalP"/>
    </source>
</evidence>
<keyword evidence="2" id="KW-0732">Signal</keyword>
<dbReference type="OrthoDB" id="9809583at2"/>
<dbReference type="RefSeq" id="WP_099790994.1">
    <property type="nucleotide sequence ID" value="NZ_JBHLYV010000019.1"/>
</dbReference>
<evidence type="ECO:0000313" key="5">
    <source>
        <dbReference type="Proteomes" id="UP000230390"/>
    </source>
</evidence>
<feature type="domain" description="GH16" evidence="3">
    <location>
        <begin position="30"/>
        <end position="285"/>
    </location>
</feature>
<dbReference type="Proteomes" id="UP000230390">
    <property type="component" value="Unassembled WGS sequence"/>
</dbReference>
<dbReference type="PROSITE" id="PS51762">
    <property type="entry name" value="GH16_2"/>
    <property type="match status" value="1"/>
</dbReference>
<keyword evidence="4" id="KW-0378">Hydrolase</keyword>
<organism evidence="4 5">
    <name type="scientific">Massilia eurypsychrophila</name>
    <dbReference type="NCBI Taxonomy" id="1485217"/>
    <lineage>
        <taxon>Bacteria</taxon>
        <taxon>Pseudomonadati</taxon>
        <taxon>Pseudomonadota</taxon>
        <taxon>Betaproteobacteria</taxon>
        <taxon>Burkholderiales</taxon>
        <taxon>Oxalobacteraceae</taxon>
        <taxon>Telluria group</taxon>
        <taxon>Massilia</taxon>
    </lineage>
</organism>
<feature type="signal peptide" evidence="2">
    <location>
        <begin position="1"/>
        <end position="25"/>
    </location>
</feature>
<dbReference type="InterPro" id="IPR000757">
    <property type="entry name" value="Beta-glucanase-like"/>
</dbReference>
<evidence type="ECO:0000259" key="3">
    <source>
        <dbReference type="PROSITE" id="PS51762"/>
    </source>
</evidence>
<gene>
    <name evidence="4" type="ORF">CR105_18790</name>
</gene>
<dbReference type="Pfam" id="PF00722">
    <property type="entry name" value="Glyco_hydro_16"/>
    <property type="match status" value="1"/>
</dbReference>
<sequence>MDHFSTRTASWIGICLALVVGSAHAAGAGTAATAITVPAGWQLTWSDEFDQDGLPDAAKWAYDTAYNKQGWFNHELQYYARARLENSRVEGGKLIITARRESLRGLPDHGGQAYSSARLFTRGLASWTYGFIEVRARLPCGVGTWPAIWMLGTRGSWPVDGEIDIMEHVGSKPGEVLGSIYTGAQNWPKNTPNTKTTPVPDACTAFHNYQLRWTPDQLVIAVDGRAYNELRNPGDGDYQKWPFASPQYLLLNLAIGGDLGRAVVDSSLPQQMEIDYVRVYQPAASKSSQ</sequence>
<evidence type="ECO:0000256" key="1">
    <source>
        <dbReference type="ARBA" id="ARBA00006865"/>
    </source>
</evidence>
<dbReference type="PANTHER" id="PTHR10963:SF55">
    <property type="entry name" value="GLYCOSIDE HYDROLASE FAMILY 16 PROTEIN"/>
    <property type="match status" value="1"/>
</dbReference>
<dbReference type="AlphaFoldDB" id="A0A2G8TC39"/>
<dbReference type="PANTHER" id="PTHR10963">
    <property type="entry name" value="GLYCOSYL HYDROLASE-RELATED"/>
    <property type="match status" value="1"/>
</dbReference>
<feature type="chain" id="PRO_5013836193" evidence="2">
    <location>
        <begin position="26"/>
        <end position="289"/>
    </location>
</feature>
<dbReference type="InterPro" id="IPR013320">
    <property type="entry name" value="ConA-like_dom_sf"/>
</dbReference>
<accession>A0A2G8TC39</accession>
<dbReference type="InterPro" id="IPR050546">
    <property type="entry name" value="Glycosyl_Hydrlase_16"/>
</dbReference>
<name>A0A2G8TC39_9BURK</name>
<dbReference type="Gene3D" id="2.60.120.200">
    <property type="match status" value="1"/>
</dbReference>
<evidence type="ECO:0000313" key="4">
    <source>
        <dbReference type="EMBL" id="PIL43553.1"/>
    </source>
</evidence>
<comment type="similarity">
    <text evidence="1">Belongs to the glycosyl hydrolase 16 family.</text>
</comment>
<dbReference type="SUPFAM" id="SSF49899">
    <property type="entry name" value="Concanavalin A-like lectins/glucanases"/>
    <property type="match status" value="1"/>
</dbReference>
<dbReference type="GO" id="GO:0005975">
    <property type="term" value="P:carbohydrate metabolic process"/>
    <property type="evidence" value="ECO:0007669"/>
    <property type="project" value="InterPro"/>
</dbReference>